<organism evidence="2 3">
    <name type="scientific">Synaphobranchus kaupii</name>
    <name type="common">Kaup's arrowtooth eel</name>
    <dbReference type="NCBI Taxonomy" id="118154"/>
    <lineage>
        <taxon>Eukaryota</taxon>
        <taxon>Metazoa</taxon>
        <taxon>Chordata</taxon>
        <taxon>Craniata</taxon>
        <taxon>Vertebrata</taxon>
        <taxon>Euteleostomi</taxon>
        <taxon>Actinopterygii</taxon>
        <taxon>Neopterygii</taxon>
        <taxon>Teleostei</taxon>
        <taxon>Anguilliformes</taxon>
        <taxon>Synaphobranchidae</taxon>
        <taxon>Synaphobranchus</taxon>
    </lineage>
</organism>
<sequence length="110" mass="11719">MLIAKPLLGRMHGSPPPRVCGGVNEGTRQKCPAASRRRRAHGGREFVGMRGDKPSHFIAVSVLLCGPPGTAGTPSVTPHQRSGRGNPLELGSPQDQQYCSIVNRLINVTD</sequence>
<protein>
    <submittedName>
        <fullName evidence="2">Uncharacterized protein</fullName>
    </submittedName>
</protein>
<name>A0A9Q1J3U4_SYNKA</name>
<accession>A0A9Q1J3U4</accession>
<evidence type="ECO:0000256" key="1">
    <source>
        <dbReference type="SAM" id="MobiDB-lite"/>
    </source>
</evidence>
<evidence type="ECO:0000313" key="2">
    <source>
        <dbReference type="EMBL" id="KAJ8368625.1"/>
    </source>
</evidence>
<feature type="region of interest" description="Disordered" evidence="1">
    <location>
        <begin position="69"/>
        <end position="95"/>
    </location>
</feature>
<proteinExistence type="predicted"/>
<comment type="caution">
    <text evidence="2">The sequence shown here is derived from an EMBL/GenBank/DDBJ whole genome shotgun (WGS) entry which is preliminary data.</text>
</comment>
<feature type="region of interest" description="Disordered" evidence="1">
    <location>
        <begin position="1"/>
        <end position="51"/>
    </location>
</feature>
<keyword evidence="3" id="KW-1185">Reference proteome</keyword>
<gene>
    <name evidence="2" type="ORF">SKAU_G00086530</name>
</gene>
<evidence type="ECO:0000313" key="3">
    <source>
        <dbReference type="Proteomes" id="UP001152622"/>
    </source>
</evidence>
<dbReference type="EMBL" id="JAINUF010000003">
    <property type="protein sequence ID" value="KAJ8368625.1"/>
    <property type="molecule type" value="Genomic_DNA"/>
</dbReference>
<dbReference type="AlphaFoldDB" id="A0A9Q1J3U4"/>
<dbReference type="Proteomes" id="UP001152622">
    <property type="component" value="Chromosome 3"/>
</dbReference>
<reference evidence="2" key="1">
    <citation type="journal article" date="2023" name="Science">
        <title>Genome structures resolve the early diversification of teleost fishes.</title>
        <authorList>
            <person name="Parey E."/>
            <person name="Louis A."/>
            <person name="Montfort J."/>
            <person name="Bouchez O."/>
            <person name="Roques C."/>
            <person name="Iampietro C."/>
            <person name="Lluch J."/>
            <person name="Castinel A."/>
            <person name="Donnadieu C."/>
            <person name="Desvignes T."/>
            <person name="Floi Bucao C."/>
            <person name="Jouanno E."/>
            <person name="Wen M."/>
            <person name="Mejri S."/>
            <person name="Dirks R."/>
            <person name="Jansen H."/>
            <person name="Henkel C."/>
            <person name="Chen W.J."/>
            <person name="Zahm M."/>
            <person name="Cabau C."/>
            <person name="Klopp C."/>
            <person name="Thompson A.W."/>
            <person name="Robinson-Rechavi M."/>
            <person name="Braasch I."/>
            <person name="Lecointre G."/>
            <person name="Bobe J."/>
            <person name="Postlethwait J.H."/>
            <person name="Berthelot C."/>
            <person name="Roest Crollius H."/>
            <person name="Guiguen Y."/>
        </authorList>
    </citation>
    <scope>NUCLEOTIDE SEQUENCE</scope>
    <source>
        <strain evidence="2">WJC10195</strain>
    </source>
</reference>